<evidence type="ECO:0000313" key="2">
    <source>
        <dbReference type="Proteomes" id="UP001600888"/>
    </source>
</evidence>
<evidence type="ECO:0000313" key="1">
    <source>
        <dbReference type="EMBL" id="KAL2280952.1"/>
    </source>
</evidence>
<reference evidence="1 2" key="1">
    <citation type="submission" date="2024-03" db="EMBL/GenBank/DDBJ databases">
        <title>A high-quality draft genome sequence of Diaporthe vaccinii, a causative agent of upright dieback and viscid rot disease in cranberry plants.</title>
        <authorList>
            <person name="Sarrasin M."/>
            <person name="Lang B.F."/>
            <person name="Burger G."/>
        </authorList>
    </citation>
    <scope>NUCLEOTIDE SEQUENCE [LARGE SCALE GENOMIC DNA]</scope>
    <source>
        <strain evidence="1 2">IS7</strain>
    </source>
</reference>
<protein>
    <submittedName>
        <fullName evidence="1">Uncharacterized protein</fullName>
    </submittedName>
</protein>
<proteinExistence type="predicted"/>
<dbReference type="Proteomes" id="UP001600888">
    <property type="component" value="Unassembled WGS sequence"/>
</dbReference>
<dbReference type="EMBL" id="JBAWTH010000061">
    <property type="protein sequence ID" value="KAL2280952.1"/>
    <property type="molecule type" value="Genomic_DNA"/>
</dbReference>
<keyword evidence="2" id="KW-1185">Reference proteome</keyword>
<organism evidence="1 2">
    <name type="scientific">Diaporthe vaccinii</name>
    <dbReference type="NCBI Taxonomy" id="105482"/>
    <lineage>
        <taxon>Eukaryota</taxon>
        <taxon>Fungi</taxon>
        <taxon>Dikarya</taxon>
        <taxon>Ascomycota</taxon>
        <taxon>Pezizomycotina</taxon>
        <taxon>Sordariomycetes</taxon>
        <taxon>Sordariomycetidae</taxon>
        <taxon>Diaporthales</taxon>
        <taxon>Diaporthaceae</taxon>
        <taxon>Diaporthe</taxon>
        <taxon>Diaporthe eres species complex</taxon>
    </lineage>
</organism>
<name>A0ABR4EES8_9PEZI</name>
<accession>A0ABR4EES8</accession>
<sequence length="112" mass="12362">MQNVTRLWNWHQDDIDCSRRPGPSRVSSPIPCPPPGLPPVHLQFNPRPIQSLRGLLSRFSPPNIASSLPQPFRRAPVFAAFGKLREDRSNLAEAPGGLSCPFLPVDVASVFI</sequence>
<gene>
    <name evidence="1" type="ORF">FJTKL_12096</name>
</gene>
<comment type="caution">
    <text evidence="1">The sequence shown here is derived from an EMBL/GenBank/DDBJ whole genome shotgun (WGS) entry which is preliminary data.</text>
</comment>